<dbReference type="Pfam" id="PF00443">
    <property type="entry name" value="UCH"/>
    <property type="match status" value="1"/>
</dbReference>
<comment type="similarity">
    <text evidence="2">Belongs to the peptidase C19 family.</text>
</comment>
<dbReference type="GO" id="GO:0006508">
    <property type="term" value="P:proteolysis"/>
    <property type="evidence" value="ECO:0007669"/>
    <property type="project" value="UniProtKB-KW"/>
</dbReference>
<dbReference type="GO" id="GO:0016579">
    <property type="term" value="P:protein deubiquitination"/>
    <property type="evidence" value="ECO:0007669"/>
    <property type="project" value="InterPro"/>
</dbReference>
<evidence type="ECO:0000256" key="1">
    <source>
        <dbReference type="ARBA" id="ARBA00000707"/>
    </source>
</evidence>
<keyword evidence="7" id="KW-0788">Thiol protease</keyword>
<dbReference type="InterPro" id="IPR018200">
    <property type="entry name" value="USP_CS"/>
</dbReference>
<feature type="domain" description="USP" evidence="8">
    <location>
        <begin position="38"/>
        <end position="491"/>
    </location>
</feature>
<dbReference type="EC" id="3.4.19.12" evidence="3"/>
<proteinExistence type="inferred from homology"/>
<gene>
    <name evidence="9" type="ORF">Satyrvirus34_11</name>
</gene>
<evidence type="ECO:0000256" key="2">
    <source>
        <dbReference type="ARBA" id="ARBA00009085"/>
    </source>
</evidence>
<evidence type="ECO:0000256" key="3">
    <source>
        <dbReference type="ARBA" id="ARBA00012759"/>
    </source>
</evidence>
<evidence type="ECO:0000259" key="8">
    <source>
        <dbReference type="PROSITE" id="PS50235"/>
    </source>
</evidence>
<dbReference type="Gene3D" id="3.90.70.10">
    <property type="entry name" value="Cysteine proteinases"/>
    <property type="match status" value="1"/>
</dbReference>
<evidence type="ECO:0000313" key="9">
    <source>
        <dbReference type="EMBL" id="AYV85731.1"/>
    </source>
</evidence>
<dbReference type="SUPFAM" id="SSF54001">
    <property type="entry name" value="Cysteine proteinases"/>
    <property type="match status" value="1"/>
</dbReference>
<dbReference type="PROSITE" id="PS00972">
    <property type="entry name" value="USP_1"/>
    <property type="match status" value="1"/>
</dbReference>
<name>A0A3G5AHF4_9VIRU</name>
<reference evidence="9" key="1">
    <citation type="submission" date="2018-10" db="EMBL/GenBank/DDBJ databases">
        <title>Hidden diversity of soil giant viruses.</title>
        <authorList>
            <person name="Schulz F."/>
            <person name="Alteio L."/>
            <person name="Goudeau D."/>
            <person name="Ryan E.M."/>
            <person name="Malmstrom R.R."/>
            <person name="Blanchard J."/>
            <person name="Woyke T."/>
        </authorList>
    </citation>
    <scope>NUCLEOTIDE SEQUENCE</scope>
    <source>
        <strain evidence="9">SAV1</strain>
    </source>
</reference>
<dbReference type="PROSITE" id="PS50235">
    <property type="entry name" value="USP_3"/>
    <property type="match status" value="1"/>
</dbReference>
<dbReference type="InterPro" id="IPR001394">
    <property type="entry name" value="Peptidase_C19_UCH"/>
</dbReference>
<sequence length="495" mass="58083">MDLNNSDNITIVNTNTNTNDFSQNKYNISQPDIVYGLTGIVNTGNTCYMNSAIQALSHLYLLTNYFFTDKENIYKILRTNARKILKDNEAFQLNSNNIIPMELKQKIQNPDYKPEMLTENEFGCIYNSTITAQFIRLVEYMWRRNCSIIPTSFRFIFSETKQKFFFGYEQHDAEEAYSCILQKMQEELAEEKNVVFKSDKKSFKEFLKFRNDIIEQIKKENDTAKKEELQRTYIDKKRSMPDEALMLEASREMKKYYGTSYSRITEIFAGFLHSSINCPDPNCKYMSNKFDPFLILSLPMPMPTAPTGPNIVQEINPLAGDHTLLYRNRMRMFENQNLHHNIITIDDCIQEYFKEEALDEKNLWSCEGCNNKVKGIKKLQLWSVPPILVIQFKRFGAERIFKDSRLVKYPLEHFDISSVVSSVQKSETKCYKYTLQCVINHTGSLHNGHYYTYCRDEDTGKWFEFNDGSVDEISSSVIVTHNAYILFYIREDMFN</sequence>
<evidence type="ECO:0000256" key="7">
    <source>
        <dbReference type="ARBA" id="ARBA00022807"/>
    </source>
</evidence>
<keyword evidence="5" id="KW-0833">Ubl conjugation pathway</keyword>
<organism evidence="9">
    <name type="scientific">Satyrvirus sp</name>
    <dbReference type="NCBI Taxonomy" id="2487771"/>
    <lineage>
        <taxon>Viruses</taxon>
        <taxon>Varidnaviria</taxon>
        <taxon>Bamfordvirae</taxon>
        <taxon>Nucleocytoviricota</taxon>
        <taxon>Megaviricetes</taxon>
        <taxon>Imitervirales</taxon>
        <taxon>Mimiviridae</taxon>
        <taxon>Megamimivirinae</taxon>
    </lineage>
</organism>
<dbReference type="GO" id="GO:0004843">
    <property type="term" value="F:cysteine-type deubiquitinase activity"/>
    <property type="evidence" value="ECO:0007669"/>
    <property type="project" value="UniProtKB-EC"/>
</dbReference>
<dbReference type="PANTHER" id="PTHR21646:SF24">
    <property type="entry name" value="UBIQUITIN CARBOXYL-TERMINAL HYDROLASE"/>
    <property type="match status" value="1"/>
</dbReference>
<dbReference type="CDD" id="cd02674">
    <property type="entry name" value="Peptidase_C19R"/>
    <property type="match status" value="1"/>
</dbReference>
<accession>A0A3G5AHF4</accession>
<dbReference type="InterPro" id="IPR038765">
    <property type="entry name" value="Papain-like_cys_pep_sf"/>
</dbReference>
<dbReference type="InterPro" id="IPR028889">
    <property type="entry name" value="USP"/>
</dbReference>
<evidence type="ECO:0000256" key="4">
    <source>
        <dbReference type="ARBA" id="ARBA00022670"/>
    </source>
</evidence>
<evidence type="ECO:0000256" key="6">
    <source>
        <dbReference type="ARBA" id="ARBA00022801"/>
    </source>
</evidence>
<dbReference type="PANTHER" id="PTHR21646">
    <property type="entry name" value="UBIQUITIN CARBOXYL-TERMINAL HYDROLASE"/>
    <property type="match status" value="1"/>
</dbReference>
<evidence type="ECO:0000256" key="5">
    <source>
        <dbReference type="ARBA" id="ARBA00022786"/>
    </source>
</evidence>
<dbReference type="PROSITE" id="PS00973">
    <property type="entry name" value="USP_2"/>
    <property type="match status" value="1"/>
</dbReference>
<protein>
    <recommendedName>
        <fullName evidence="3">ubiquitinyl hydrolase 1</fullName>
        <ecNumber evidence="3">3.4.19.12</ecNumber>
    </recommendedName>
</protein>
<dbReference type="InterPro" id="IPR050185">
    <property type="entry name" value="Ub_carboxyl-term_hydrolase"/>
</dbReference>
<keyword evidence="6" id="KW-0378">Hydrolase</keyword>
<keyword evidence="4 9" id="KW-0645">Protease</keyword>
<dbReference type="EMBL" id="MK072470">
    <property type="protein sequence ID" value="AYV85731.1"/>
    <property type="molecule type" value="Genomic_DNA"/>
</dbReference>
<comment type="catalytic activity">
    <reaction evidence="1">
        <text>Thiol-dependent hydrolysis of ester, thioester, amide, peptide and isopeptide bonds formed by the C-terminal Gly of ubiquitin (a 76-residue protein attached to proteins as an intracellular targeting signal).</text>
        <dbReference type="EC" id="3.4.19.12"/>
    </reaction>
</comment>